<feature type="compositionally biased region" description="Basic and acidic residues" evidence="1">
    <location>
        <begin position="48"/>
        <end position="67"/>
    </location>
</feature>
<sequence length="170" mass="17698">MLTLASRTLLAASARAPAAACAPAAAALQRAARGTHSSGTAAVGGHMADAEPEAKADALKHRKEQSLKGETPSFVPNTEGWHETLASVSEAVVKADKAVDDDAASSPQKLQELQQHTINVRGRVVQQLHHSGEQGMPAMPKHEGRDVSASPAHSANLEHTSQEQLGQIGV</sequence>
<reference evidence="2" key="1">
    <citation type="journal article" date="2020" name="bioRxiv">
        <title>Comparative genomics of Chlamydomonas.</title>
        <authorList>
            <person name="Craig R.J."/>
            <person name="Hasan A.R."/>
            <person name="Ness R.W."/>
            <person name="Keightley P.D."/>
        </authorList>
    </citation>
    <scope>NUCLEOTIDE SEQUENCE</scope>
    <source>
        <strain evidence="2">CCAP 11/70</strain>
    </source>
</reference>
<evidence type="ECO:0000313" key="3">
    <source>
        <dbReference type="Proteomes" id="UP000612055"/>
    </source>
</evidence>
<dbReference type="AlphaFoldDB" id="A0A835XJ94"/>
<keyword evidence="3" id="KW-1185">Reference proteome</keyword>
<dbReference type="OrthoDB" id="529205at2759"/>
<evidence type="ECO:0000313" key="2">
    <source>
        <dbReference type="EMBL" id="KAG2483291.1"/>
    </source>
</evidence>
<dbReference type="EMBL" id="JAEHOE010000182">
    <property type="protein sequence ID" value="KAG2483291.1"/>
    <property type="molecule type" value="Genomic_DNA"/>
</dbReference>
<feature type="compositionally biased region" description="Polar residues" evidence="1">
    <location>
        <begin position="151"/>
        <end position="170"/>
    </location>
</feature>
<accession>A0A835XJ94</accession>
<protein>
    <submittedName>
        <fullName evidence="2">Uncharacterized protein</fullName>
    </submittedName>
</protein>
<name>A0A835XJ94_9CHLO</name>
<proteinExistence type="predicted"/>
<feature type="region of interest" description="Disordered" evidence="1">
    <location>
        <begin position="37"/>
        <end position="80"/>
    </location>
</feature>
<organism evidence="2 3">
    <name type="scientific">Edaphochlamys debaryana</name>
    <dbReference type="NCBI Taxonomy" id="47281"/>
    <lineage>
        <taxon>Eukaryota</taxon>
        <taxon>Viridiplantae</taxon>
        <taxon>Chlorophyta</taxon>
        <taxon>core chlorophytes</taxon>
        <taxon>Chlorophyceae</taxon>
        <taxon>CS clade</taxon>
        <taxon>Chlamydomonadales</taxon>
        <taxon>Chlamydomonadales incertae sedis</taxon>
        <taxon>Edaphochlamys</taxon>
    </lineage>
</organism>
<evidence type="ECO:0000256" key="1">
    <source>
        <dbReference type="SAM" id="MobiDB-lite"/>
    </source>
</evidence>
<gene>
    <name evidence="2" type="ORF">HYH03_017838</name>
</gene>
<feature type="region of interest" description="Disordered" evidence="1">
    <location>
        <begin position="128"/>
        <end position="170"/>
    </location>
</feature>
<dbReference type="Proteomes" id="UP000612055">
    <property type="component" value="Unassembled WGS sequence"/>
</dbReference>
<comment type="caution">
    <text evidence="2">The sequence shown here is derived from an EMBL/GenBank/DDBJ whole genome shotgun (WGS) entry which is preliminary data.</text>
</comment>